<evidence type="ECO:0000313" key="2">
    <source>
        <dbReference type="EMBL" id="KAJ3133522.1"/>
    </source>
</evidence>
<reference evidence="2" key="1">
    <citation type="submission" date="2020-05" db="EMBL/GenBank/DDBJ databases">
        <title>Phylogenomic resolution of chytrid fungi.</title>
        <authorList>
            <person name="Stajich J.E."/>
            <person name="Amses K."/>
            <person name="Simmons R."/>
            <person name="Seto K."/>
            <person name="Myers J."/>
            <person name="Bonds A."/>
            <person name="Quandt C.A."/>
            <person name="Barry K."/>
            <person name="Liu P."/>
            <person name="Grigoriev I."/>
            <person name="Longcore J.E."/>
            <person name="James T.Y."/>
        </authorList>
    </citation>
    <scope>NUCLEOTIDE SEQUENCE</scope>
    <source>
        <strain evidence="2">JEL0513</strain>
    </source>
</reference>
<feature type="compositionally biased region" description="Acidic residues" evidence="1">
    <location>
        <begin position="15"/>
        <end position="24"/>
    </location>
</feature>
<feature type="region of interest" description="Disordered" evidence="1">
    <location>
        <begin position="1"/>
        <end position="52"/>
    </location>
</feature>
<accession>A0AAD5T761</accession>
<dbReference type="Proteomes" id="UP001211907">
    <property type="component" value="Unassembled WGS sequence"/>
</dbReference>
<feature type="region of interest" description="Disordered" evidence="1">
    <location>
        <begin position="460"/>
        <end position="482"/>
    </location>
</feature>
<dbReference type="EMBL" id="JADGJH010000217">
    <property type="protein sequence ID" value="KAJ3133522.1"/>
    <property type="molecule type" value="Genomic_DNA"/>
</dbReference>
<feature type="compositionally biased region" description="Acidic residues" evidence="1">
    <location>
        <begin position="96"/>
        <end position="105"/>
    </location>
</feature>
<evidence type="ECO:0000256" key="1">
    <source>
        <dbReference type="SAM" id="MobiDB-lite"/>
    </source>
</evidence>
<feature type="compositionally biased region" description="Basic and acidic residues" evidence="1">
    <location>
        <begin position="264"/>
        <end position="282"/>
    </location>
</feature>
<dbReference type="AlphaFoldDB" id="A0AAD5T761"/>
<gene>
    <name evidence="2" type="ORF">HK100_004382</name>
</gene>
<proteinExistence type="predicted"/>
<feature type="region of interest" description="Disordered" evidence="1">
    <location>
        <begin position="263"/>
        <end position="282"/>
    </location>
</feature>
<sequence>MQRAHARQNRISGLDNEDEEDDDRNDDKTAQVREDDDGYDSDQDMDSDCNEFGSAGIYQETVIFEDPLVAELEGDDTYMADTTTELTDYDSQGFDDNNDTENDDDEYDDEAEIVVERFEAAHHRDSFAETVSFHTIHRLSMLLVISPPKNDSKVSAAAAFAIPNAMVTPEDEQVISTTGHRNLLGTYLNIIDEISDLVPEQELVPTPLPQFALHEEQQSANNDIGSKSINNLQQLLDEMAEDVYRPRSSIYTAKHSSMLLEQVVDEREPEPEREHEPELNEKQEKYKVVSQCEAELPAIPEDDRSPESILQLLDQSLIVQNDFFRESIISPKKTAVPEVRLFPPQSSSFQQEQVNNIAIPIPPPRRPFKTVVQKFRKFKKGIATGASAHNTAYSTASANALVPPAVAAVSNGPVLPIRVSASNTANSVADAVSKIVPDNWSSDVLTDVLDALNQIHQQPAIASIQSNGSRQPENNGSGSEEKYDTELTVYQDYFSASAHERAALRRTRKLSDMKIADPIAKKKSSGHYSRAYNNGRRKNSEIRYSWIELKVVEERSGGTGGGSGSISLQQNHPRRSRVIVTSRSLH</sequence>
<organism evidence="2 3">
    <name type="scientific">Physocladia obscura</name>
    <dbReference type="NCBI Taxonomy" id="109957"/>
    <lineage>
        <taxon>Eukaryota</taxon>
        <taxon>Fungi</taxon>
        <taxon>Fungi incertae sedis</taxon>
        <taxon>Chytridiomycota</taxon>
        <taxon>Chytridiomycota incertae sedis</taxon>
        <taxon>Chytridiomycetes</taxon>
        <taxon>Chytridiales</taxon>
        <taxon>Chytriomycetaceae</taxon>
        <taxon>Physocladia</taxon>
    </lineage>
</organism>
<comment type="caution">
    <text evidence="2">The sequence shown here is derived from an EMBL/GenBank/DDBJ whole genome shotgun (WGS) entry which is preliminary data.</text>
</comment>
<protein>
    <submittedName>
        <fullName evidence="2">Uncharacterized protein</fullName>
    </submittedName>
</protein>
<feature type="region of interest" description="Disordered" evidence="1">
    <location>
        <begin position="84"/>
        <end position="105"/>
    </location>
</feature>
<feature type="compositionally biased region" description="Polar residues" evidence="1">
    <location>
        <begin position="463"/>
        <end position="478"/>
    </location>
</feature>
<feature type="region of interest" description="Disordered" evidence="1">
    <location>
        <begin position="555"/>
        <end position="586"/>
    </location>
</feature>
<name>A0AAD5T761_9FUNG</name>
<keyword evidence="3" id="KW-1185">Reference proteome</keyword>
<evidence type="ECO:0000313" key="3">
    <source>
        <dbReference type="Proteomes" id="UP001211907"/>
    </source>
</evidence>
<feature type="compositionally biased region" description="Acidic residues" evidence="1">
    <location>
        <begin position="34"/>
        <end position="49"/>
    </location>
</feature>